<proteinExistence type="predicted"/>
<dbReference type="PROSITE" id="PS51375">
    <property type="entry name" value="PPR"/>
    <property type="match status" value="7"/>
</dbReference>
<dbReference type="GO" id="GO:0009451">
    <property type="term" value="P:RNA modification"/>
    <property type="evidence" value="ECO:0007669"/>
    <property type="project" value="InterPro"/>
</dbReference>
<dbReference type="InterPro" id="IPR002885">
    <property type="entry name" value="PPR_rpt"/>
</dbReference>
<dbReference type="Pfam" id="PF01535">
    <property type="entry name" value="PPR"/>
    <property type="match status" value="4"/>
</dbReference>
<keyword evidence="1" id="KW-0677">Repeat</keyword>
<dbReference type="SUPFAM" id="SSF48452">
    <property type="entry name" value="TPR-like"/>
    <property type="match status" value="1"/>
</dbReference>
<dbReference type="Proteomes" id="UP000554482">
    <property type="component" value="Unassembled WGS sequence"/>
</dbReference>
<name>A0A7J6X7K1_THATH</name>
<organism evidence="3 4">
    <name type="scientific">Thalictrum thalictroides</name>
    <name type="common">Rue-anemone</name>
    <name type="synonym">Anemone thalictroides</name>
    <dbReference type="NCBI Taxonomy" id="46969"/>
    <lineage>
        <taxon>Eukaryota</taxon>
        <taxon>Viridiplantae</taxon>
        <taxon>Streptophyta</taxon>
        <taxon>Embryophyta</taxon>
        <taxon>Tracheophyta</taxon>
        <taxon>Spermatophyta</taxon>
        <taxon>Magnoliopsida</taxon>
        <taxon>Ranunculales</taxon>
        <taxon>Ranunculaceae</taxon>
        <taxon>Thalictroideae</taxon>
        <taxon>Thalictrum</taxon>
    </lineage>
</organism>
<feature type="repeat" description="PPR" evidence="2">
    <location>
        <begin position="694"/>
        <end position="728"/>
    </location>
</feature>
<dbReference type="FunFam" id="1.25.40.10:FF:000381">
    <property type="entry name" value="Pentatricopeptide repeat-containing protein"/>
    <property type="match status" value="1"/>
</dbReference>
<dbReference type="PANTHER" id="PTHR47926">
    <property type="entry name" value="PENTATRICOPEPTIDE REPEAT-CONTAINING PROTEIN"/>
    <property type="match status" value="1"/>
</dbReference>
<evidence type="ECO:0000313" key="3">
    <source>
        <dbReference type="EMBL" id="KAF5205599.1"/>
    </source>
</evidence>
<dbReference type="FunFam" id="1.25.40.10:FF:000344">
    <property type="entry name" value="Pentatricopeptide repeat-containing protein"/>
    <property type="match status" value="1"/>
</dbReference>
<dbReference type="GO" id="GO:0003723">
    <property type="term" value="F:RNA binding"/>
    <property type="evidence" value="ECO:0007669"/>
    <property type="project" value="InterPro"/>
</dbReference>
<comment type="caution">
    <text evidence="3">The sequence shown here is derived from an EMBL/GenBank/DDBJ whole genome shotgun (WGS) entry which is preliminary data.</text>
</comment>
<evidence type="ECO:0000313" key="4">
    <source>
        <dbReference type="Proteomes" id="UP000554482"/>
    </source>
</evidence>
<keyword evidence="4" id="KW-1185">Reference proteome</keyword>
<dbReference type="Gene3D" id="1.25.40.10">
    <property type="entry name" value="Tetratricopeptide repeat domain"/>
    <property type="match status" value="7"/>
</dbReference>
<dbReference type="PANTHER" id="PTHR47926:SF544">
    <property type="entry name" value="PENTACOTRIPEPTIDE-REPEAT REGION OF PRORP DOMAIN-CONTAINING PROTEIN"/>
    <property type="match status" value="1"/>
</dbReference>
<feature type="repeat" description="PPR" evidence="2">
    <location>
        <begin position="192"/>
        <end position="226"/>
    </location>
</feature>
<dbReference type="Pfam" id="PF20431">
    <property type="entry name" value="E_motif"/>
    <property type="match status" value="1"/>
</dbReference>
<dbReference type="EMBL" id="JABWDY010003852">
    <property type="protein sequence ID" value="KAF5205599.1"/>
    <property type="molecule type" value="Genomic_DNA"/>
</dbReference>
<protein>
    <submittedName>
        <fullName evidence="3">Pentatricopeptide repeat-containing protein</fullName>
    </submittedName>
</protein>
<feature type="repeat" description="PPR" evidence="2">
    <location>
        <begin position="293"/>
        <end position="327"/>
    </location>
</feature>
<dbReference type="FunFam" id="1.25.40.10:FF:001093">
    <property type="entry name" value="Pentatricopeptide repeat-containing protein At2g34400"/>
    <property type="match status" value="1"/>
</dbReference>
<dbReference type="NCBIfam" id="TIGR00756">
    <property type="entry name" value="PPR"/>
    <property type="match status" value="6"/>
</dbReference>
<reference evidence="3 4" key="1">
    <citation type="submission" date="2020-06" db="EMBL/GenBank/DDBJ databases">
        <title>Transcriptomic and genomic resources for Thalictrum thalictroides and T. hernandezii: Facilitating candidate gene discovery in an emerging model plant lineage.</title>
        <authorList>
            <person name="Arias T."/>
            <person name="Riano-Pachon D.M."/>
            <person name="Di Stilio V.S."/>
        </authorList>
    </citation>
    <scope>NUCLEOTIDE SEQUENCE [LARGE SCALE GENOMIC DNA]</scope>
    <source>
        <strain evidence="4">cv. WT478/WT964</strain>
        <tissue evidence="3">Leaves</tissue>
    </source>
</reference>
<evidence type="ECO:0000256" key="2">
    <source>
        <dbReference type="PROSITE-ProRule" id="PRU00708"/>
    </source>
</evidence>
<dbReference type="InterPro" id="IPR046960">
    <property type="entry name" value="PPR_At4g14850-like_plant"/>
</dbReference>
<dbReference type="InterPro" id="IPR046848">
    <property type="entry name" value="E_motif"/>
</dbReference>
<dbReference type="Pfam" id="PF13041">
    <property type="entry name" value="PPR_2"/>
    <property type="match status" value="5"/>
</dbReference>
<feature type="repeat" description="PPR" evidence="2">
    <location>
        <begin position="729"/>
        <end position="764"/>
    </location>
</feature>
<accession>A0A7J6X7K1</accession>
<dbReference type="AlphaFoldDB" id="A0A7J6X7K1"/>
<dbReference type="InterPro" id="IPR011990">
    <property type="entry name" value="TPR-like_helical_dom_sf"/>
</dbReference>
<evidence type="ECO:0000256" key="1">
    <source>
        <dbReference type="ARBA" id="ARBA00022737"/>
    </source>
</evidence>
<feature type="repeat" description="PPR" evidence="2">
    <location>
        <begin position="394"/>
        <end position="428"/>
    </location>
</feature>
<feature type="repeat" description="PPR" evidence="2">
    <location>
        <begin position="91"/>
        <end position="125"/>
    </location>
</feature>
<gene>
    <name evidence="3" type="ORF">FRX31_004817</name>
</gene>
<sequence>MSNYGLHDELLSLYFKCQILGCSSDNYTFPFVIKACASIRDLRTGKEIHCVVLRKRYEDNLVVQTALIDMYAKNGCMKSSRFVFDVIPQPDLVSWNALLSGYSFNGLDHEAFQVVQQVQVKGFKPNVSTFASLIPVCTRLGTSEIGRSIHGLTLRCGFSMDDKLVPALISMYSSNGDLTAARKLFDLLDTKTVVVWNSMISAYSQNHMSNEAFELYCKMVGKDVHHDLVTFVSIVPSCGNLDSNQYGESVHARGIKHGLAHQSAVVTALLSMYAKLGYMDSADFLFDGMLERDLYSWNSMVSGYVQNGLLYKGLTAFHQMLVMGPLPDSVTLLGVLSACTRLNDTLMGMSAHAYCLRNGFDLTINVSNALLAFYSECYKLSTSISLFRRMVTRNVISWNTLISSCVHHCDMRNAITFIQQMQQENVKFDLVTVMSILPCYCDSEELIHGMSVHGYSLRTGFISDVSVINALISMYINCEDLDAGNLLFAGMHVRTVVSWNALITGYRYSDLHKEAMTLFRHMTMGDQKPNFVTLLNVLPICHHQLHGKSIHAYAVRTGDVLEPHLLTSLICMYSRFENVSSSCLLFESADKRNVTVWNAIMSVHVESGNANLAVTSFTKMLQMQQKPDYVTILTLISACCQLTSLALSESVMAFIVHKGFENELSINNSLMDVYARCGYLTNARKMFDDLKIKDIVSWSVIINGYGIHGNAEAALTLFSQMRCSGLKPDDVTYISILSACSHAGLVEQARMLFNSMVEDFGITPRMEHYACMVDLLGRTGRLNEAYHLVKGLPFRPSLSLLESLLGACSIHGDLELAEEISRLFFDMNPKSVGPYVMLSNVYAAAGRWGDASRVRSKMEEIQVKKVPGISLVELDSH</sequence>
<feature type="repeat" description="PPR" evidence="2">
    <location>
        <begin position="495"/>
        <end position="529"/>
    </location>
</feature>
<dbReference type="OrthoDB" id="1902039at2759"/>